<comment type="caution">
    <text evidence="7">The sequence shown here is derived from an EMBL/GenBank/DDBJ whole genome shotgun (WGS) entry which is preliminary data.</text>
</comment>
<sequence>MVKTGISSKLAGSFQMSDMTPLCGSAHQSLGVRIPVANQRGFTYLLRSLAPPGWWGEGGCSGRLEVFHEAPGGRCVGDSWDAKDLQVVCRQLGCGSAGKAHSNATFETGKDDLWLTEVTCRALRCTCGTAHTSTAAAHTRTRLGSPAQPCLNGTTPSARKPSTRRSSTNWLEGEPTAPPGGGVALSEDPPSGYEDVEDSEGHSLSVLRFSHKFPEVSLLSGDLVMEDTPENYDDVIPADKHPDSVAGELVEGDAPEHYDDVITMQLGPDAFPGDHVTDTEENYDDVLTLDWIQVGESVLAETLPAPSGMDYDDVGEWPPGIGGAL</sequence>
<comment type="caution">
    <text evidence="4">Lacks conserved residue(s) required for the propagation of feature annotation.</text>
</comment>
<dbReference type="Proteomes" id="UP001044222">
    <property type="component" value="Unassembled WGS sequence"/>
</dbReference>
<evidence type="ECO:0000313" key="7">
    <source>
        <dbReference type="EMBL" id="KAG5853568.1"/>
    </source>
</evidence>
<dbReference type="InterPro" id="IPR001190">
    <property type="entry name" value="SRCR"/>
</dbReference>
<keyword evidence="8" id="KW-1185">Reference proteome</keyword>
<keyword evidence="1" id="KW-0732">Signal</keyword>
<evidence type="ECO:0000313" key="8">
    <source>
        <dbReference type="Proteomes" id="UP001044222"/>
    </source>
</evidence>
<dbReference type="SMART" id="SM00202">
    <property type="entry name" value="SR"/>
    <property type="match status" value="1"/>
</dbReference>
<dbReference type="GO" id="GO:0016020">
    <property type="term" value="C:membrane"/>
    <property type="evidence" value="ECO:0007669"/>
    <property type="project" value="InterPro"/>
</dbReference>
<evidence type="ECO:0000256" key="3">
    <source>
        <dbReference type="ARBA" id="ARBA00023157"/>
    </source>
</evidence>
<organism evidence="7 8">
    <name type="scientific">Anguilla anguilla</name>
    <name type="common">European freshwater eel</name>
    <name type="synonym">Muraena anguilla</name>
    <dbReference type="NCBI Taxonomy" id="7936"/>
    <lineage>
        <taxon>Eukaryota</taxon>
        <taxon>Metazoa</taxon>
        <taxon>Chordata</taxon>
        <taxon>Craniata</taxon>
        <taxon>Vertebrata</taxon>
        <taxon>Euteleostomi</taxon>
        <taxon>Actinopterygii</taxon>
        <taxon>Neopterygii</taxon>
        <taxon>Teleostei</taxon>
        <taxon>Anguilliformes</taxon>
        <taxon>Anguillidae</taxon>
        <taxon>Anguilla</taxon>
    </lineage>
</organism>
<dbReference type="Pfam" id="PF00530">
    <property type="entry name" value="SRCR"/>
    <property type="match status" value="1"/>
</dbReference>
<evidence type="ECO:0000256" key="5">
    <source>
        <dbReference type="SAM" id="MobiDB-lite"/>
    </source>
</evidence>
<dbReference type="SUPFAM" id="SSF56487">
    <property type="entry name" value="SRCR-like"/>
    <property type="match status" value="1"/>
</dbReference>
<feature type="domain" description="SRCR" evidence="6">
    <location>
        <begin position="46"/>
        <end position="121"/>
    </location>
</feature>
<dbReference type="AlphaFoldDB" id="A0A9D3MVC3"/>
<dbReference type="EMBL" id="JAFIRN010000002">
    <property type="protein sequence ID" value="KAG5853568.1"/>
    <property type="molecule type" value="Genomic_DNA"/>
</dbReference>
<dbReference type="Gene3D" id="3.10.250.10">
    <property type="entry name" value="SRCR-like domain"/>
    <property type="match status" value="1"/>
</dbReference>
<feature type="region of interest" description="Disordered" evidence="5">
    <location>
        <begin position="136"/>
        <end position="199"/>
    </location>
</feature>
<accession>A0A9D3MVC3</accession>
<dbReference type="PANTHER" id="PTHR19331">
    <property type="entry name" value="SCAVENGER RECEPTOR DOMAIN-CONTAINING"/>
    <property type="match status" value="1"/>
</dbReference>
<dbReference type="InterPro" id="IPR036772">
    <property type="entry name" value="SRCR-like_dom_sf"/>
</dbReference>
<gene>
    <name evidence="7" type="ORF">ANANG_G00027390</name>
</gene>
<reference evidence="7" key="1">
    <citation type="submission" date="2021-01" db="EMBL/GenBank/DDBJ databases">
        <title>A chromosome-scale assembly of European eel, Anguilla anguilla.</title>
        <authorList>
            <person name="Henkel C."/>
            <person name="Jong-Raadsen S.A."/>
            <person name="Dufour S."/>
            <person name="Weltzien F.-A."/>
            <person name="Palstra A.P."/>
            <person name="Pelster B."/>
            <person name="Spaink H.P."/>
            <person name="Van Den Thillart G.E."/>
            <person name="Jansen H."/>
            <person name="Zahm M."/>
            <person name="Klopp C."/>
            <person name="Cedric C."/>
            <person name="Louis A."/>
            <person name="Berthelot C."/>
            <person name="Parey E."/>
            <person name="Roest Crollius H."/>
            <person name="Montfort J."/>
            <person name="Robinson-Rechavi M."/>
            <person name="Bucao C."/>
            <person name="Bouchez O."/>
            <person name="Gislard M."/>
            <person name="Lluch J."/>
            <person name="Milhes M."/>
            <person name="Lampietro C."/>
            <person name="Lopez Roques C."/>
            <person name="Donnadieu C."/>
            <person name="Braasch I."/>
            <person name="Desvignes T."/>
            <person name="Postlethwait J."/>
            <person name="Bobe J."/>
            <person name="Guiguen Y."/>
            <person name="Dirks R."/>
        </authorList>
    </citation>
    <scope>NUCLEOTIDE SEQUENCE</scope>
    <source>
        <strain evidence="7">Tag_6206</strain>
        <tissue evidence="7">Liver</tissue>
    </source>
</reference>
<keyword evidence="2" id="KW-0677">Repeat</keyword>
<evidence type="ECO:0000256" key="2">
    <source>
        <dbReference type="ARBA" id="ARBA00022737"/>
    </source>
</evidence>
<name>A0A9D3MVC3_ANGAN</name>
<dbReference type="PANTHER" id="PTHR19331:SF468">
    <property type="entry name" value="SCAVENGER RECEPTOR CYSTEINE-RICH TYPE 1 PROTEIN M160"/>
    <property type="match status" value="1"/>
</dbReference>
<dbReference type="PROSITE" id="PS50287">
    <property type="entry name" value="SRCR_2"/>
    <property type="match status" value="1"/>
</dbReference>
<evidence type="ECO:0000256" key="4">
    <source>
        <dbReference type="PROSITE-ProRule" id="PRU00196"/>
    </source>
</evidence>
<evidence type="ECO:0000256" key="1">
    <source>
        <dbReference type="ARBA" id="ARBA00022729"/>
    </source>
</evidence>
<protein>
    <recommendedName>
        <fullName evidence="6">SRCR domain-containing protein</fullName>
    </recommendedName>
</protein>
<keyword evidence="3" id="KW-1015">Disulfide bond</keyword>
<evidence type="ECO:0000259" key="6">
    <source>
        <dbReference type="PROSITE" id="PS50287"/>
    </source>
</evidence>
<proteinExistence type="predicted"/>